<evidence type="ECO:0000313" key="3">
    <source>
        <dbReference type="Proteomes" id="UP000431684"/>
    </source>
</evidence>
<accession>A0A6I3XMT2</accession>
<keyword evidence="3" id="KW-1185">Reference proteome</keyword>
<feature type="chain" id="PRO_5026004705" description="DUF1007 family protein" evidence="1">
    <location>
        <begin position="21"/>
        <end position="163"/>
    </location>
</feature>
<comment type="caution">
    <text evidence="2">The sequence shown here is derived from an EMBL/GenBank/DDBJ whole genome shotgun (WGS) entry which is preliminary data.</text>
</comment>
<proteinExistence type="predicted"/>
<evidence type="ECO:0000256" key="1">
    <source>
        <dbReference type="SAM" id="SignalP"/>
    </source>
</evidence>
<dbReference type="EMBL" id="WNWM01000002">
    <property type="protein sequence ID" value="MUI14522.1"/>
    <property type="molecule type" value="Genomic_DNA"/>
</dbReference>
<evidence type="ECO:0000313" key="2">
    <source>
        <dbReference type="EMBL" id="MUI14522.1"/>
    </source>
</evidence>
<name>A0A6I3XMT2_9BURK</name>
<gene>
    <name evidence="2" type="ORF">GJV26_18960</name>
</gene>
<dbReference type="Pfam" id="PF20420">
    <property type="entry name" value="DUF6702"/>
    <property type="match status" value="1"/>
</dbReference>
<keyword evidence="1" id="KW-0732">Signal</keyword>
<protein>
    <recommendedName>
        <fullName evidence="4">DUF1007 family protein</fullName>
    </recommendedName>
</protein>
<dbReference type="AlphaFoldDB" id="A0A6I3XMT2"/>
<dbReference type="RefSeq" id="WP_155710256.1">
    <property type="nucleotide sequence ID" value="NZ_BMWU01000073.1"/>
</dbReference>
<sequence length="163" mass="17754">MLRRFRKAALVAALFPVAAAAHNYHMGLADIGYNAATGNTEIVHTYTAHDVEALLTNLYGRQFDLGMEEDQEALRRYLDKRFVLTVDGRHLPLQWVGMKASADTITVFQQIDRTALPAGAVLKNGVLTDFLPAQINTVNVGGSAGRATVTLTFTAAQGEQRLP</sequence>
<dbReference type="InterPro" id="IPR046525">
    <property type="entry name" value="DUF6702"/>
</dbReference>
<organism evidence="2 3">
    <name type="scientific">Pseudoduganella dura</name>
    <dbReference type="NCBI Taxonomy" id="321982"/>
    <lineage>
        <taxon>Bacteria</taxon>
        <taxon>Pseudomonadati</taxon>
        <taxon>Pseudomonadota</taxon>
        <taxon>Betaproteobacteria</taxon>
        <taxon>Burkholderiales</taxon>
        <taxon>Oxalobacteraceae</taxon>
        <taxon>Telluria group</taxon>
        <taxon>Pseudoduganella</taxon>
    </lineage>
</organism>
<feature type="signal peptide" evidence="1">
    <location>
        <begin position="1"/>
        <end position="20"/>
    </location>
</feature>
<dbReference type="Proteomes" id="UP000431684">
    <property type="component" value="Unassembled WGS sequence"/>
</dbReference>
<evidence type="ECO:0008006" key="4">
    <source>
        <dbReference type="Google" id="ProtNLM"/>
    </source>
</evidence>
<dbReference type="OrthoDB" id="5741133at2"/>
<reference evidence="2 3" key="1">
    <citation type="submission" date="2019-11" db="EMBL/GenBank/DDBJ databases">
        <title>Draft Genome Sequences of Six Type Strains of the Genus Massilia.</title>
        <authorList>
            <person name="Miess H."/>
            <person name="Frediansyah A."/>
            <person name="Goeker M."/>
            <person name="Gross H."/>
        </authorList>
    </citation>
    <scope>NUCLEOTIDE SEQUENCE [LARGE SCALE GENOMIC DNA]</scope>
    <source>
        <strain evidence="2 3">DSM 17513</strain>
    </source>
</reference>